<dbReference type="EMBL" id="HACM01003963">
    <property type="protein sequence ID" value="CRZ04405.1"/>
    <property type="molecule type" value="Transcribed_RNA"/>
</dbReference>
<evidence type="ECO:0000313" key="1">
    <source>
        <dbReference type="EMBL" id="CRZ04405.1"/>
    </source>
</evidence>
<accession>A0A0H5QQP7</accession>
<dbReference type="AlphaFoldDB" id="A0A0H5QQP7"/>
<protein>
    <submittedName>
        <fullName evidence="1">Uncharacterized protein</fullName>
    </submittedName>
</protein>
<name>A0A0H5QQP7_9EUKA</name>
<reference evidence="1" key="1">
    <citation type="submission" date="2015-04" db="EMBL/GenBank/DDBJ databases">
        <title>The genome sequence of the plant pathogenic Rhizarian Plasmodiophora brassicae reveals insights in its biotrophic life cycle and the origin of chitin synthesis.</title>
        <authorList>
            <person name="Schwelm A."/>
            <person name="Fogelqvist J."/>
            <person name="Knaust A."/>
            <person name="Julke S."/>
            <person name="Lilja T."/>
            <person name="Dhandapani V."/>
            <person name="Bonilla-Rosso G."/>
            <person name="Karlsson M."/>
            <person name="Shevchenko A."/>
            <person name="Choi S.R."/>
            <person name="Kim H.G."/>
            <person name="Park J.Y."/>
            <person name="Lim Y.P."/>
            <person name="Ludwig-Muller J."/>
            <person name="Dixelius C."/>
        </authorList>
    </citation>
    <scope>NUCLEOTIDE SEQUENCE</scope>
    <source>
        <tissue evidence="1">Potato root galls</tissue>
    </source>
</reference>
<sequence length="99" mass="10897">MLYSKDQHLQQVDLSALSSCHKQNNVSKRSLSLSLSNPPSVFEISRRVVNHCSCSVEKLALCSHDLKLSPFIFFITCPALDADSTTVFGIPAMRATCIP</sequence>
<organism evidence="1">
    <name type="scientific">Spongospora subterranea</name>
    <dbReference type="NCBI Taxonomy" id="70186"/>
    <lineage>
        <taxon>Eukaryota</taxon>
        <taxon>Sar</taxon>
        <taxon>Rhizaria</taxon>
        <taxon>Endomyxa</taxon>
        <taxon>Phytomyxea</taxon>
        <taxon>Plasmodiophorida</taxon>
        <taxon>Plasmodiophoridae</taxon>
        <taxon>Spongospora</taxon>
    </lineage>
</organism>
<proteinExistence type="predicted"/>